<gene>
    <name evidence="2" type="ORF">U9M48_032277</name>
</gene>
<feature type="compositionally biased region" description="Basic residues" evidence="1">
    <location>
        <begin position="1"/>
        <end position="11"/>
    </location>
</feature>
<dbReference type="Proteomes" id="UP001341281">
    <property type="component" value="Chromosome 07"/>
</dbReference>
<accession>A0AAQ3U4Q2</accession>
<proteinExistence type="predicted"/>
<dbReference type="AlphaFoldDB" id="A0AAQ3U4Q2"/>
<organism evidence="2 3">
    <name type="scientific">Paspalum notatum var. saurae</name>
    <dbReference type="NCBI Taxonomy" id="547442"/>
    <lineage>
        <taxon>Eukaryota</taxon>
        <taxon>Viridiplantae</taxon>
        <taxon>Streptophyta</taxon>
        <taxon>Embryophyta</taxon>
        <taxon>Tracheophyta</taxon>
        <taxon>Spermatophyta</taxon>
        <taxon>Magnoliopsida</taxon>
        <taxon>Liliopsida</taxon>
        <taxon>Poales</taxon>
        <taxon>Poaceae</taxon>
        <taxon>PACMAD clade</taxon>
        <taxon>Panicoideae</taxon>
        <taxon>Andropogonodae</taxon>
        <taxon>Paspaleae</taxon>
        <taxon>Paspalinae</taxon>
        <taxon>Paspalum</taxon>
    </lineage>
</organism>
<reference evidence="2 3" key="1">
    <citation type="submission" date="2024-02" db="EMBL/GenBank/DDBJ databases">
        <title>High-quality chromosome-scale genome assembly of Pensacola bahiagrass (Paspalum notatum Flugge var. saurae).</title>
        <authorList>
            <person name="Vega J.M."/>
            <person name="Podio M."/>
            <person name="Orjuela J."/>
            <person name="Siena L.A."/>
            <person name="Pessino S.C."/>
            <person name="Combes M.C."/>
            <person name="Mariac C."/>
            <person name="Albertini E."/>
            <person name="Pupilli F."/>
            <person name="Ortiz J.P.A."/>
            <person name="Leblanc O."/>
        </authorList>
    </citation>
    <scope>NUCLEOTIDE SEQUENCE [LARGE SCALE GENOMIC DNA]</scope>
    <source>
        <strain evidence="2">R1</strain>
        <tissue evidence="2">Leaf</tissue>
    </source>
</reference>
<evidence type="ECO:0000313" key="3">
    <source>
        <dbReference type="Proteomes" id="UP001341281"/>
    </source>
</evidence>
<dbReference type="EMBL" id="CP144751">
    <property type="protein sequence ID" value="WVZ85338.1"/>
    <property type="molecule type" value="Genomic_DNA"/>
</dbReference>
<name>A0AAQ3U4Q2_PASNO</name>
<dbReference type="SUPFAM" id="SSF58038">
    <property type="entry name" value="SNARE fusion complex"/>
    <property type="match status" value="1"/>
</dbReference>
<keyword evidence="3" id="KW-1185">Reference proteome</keyword>
<evidence type="ECO:0000256" key="1">
    <source>
        <dbReference type="SAM" id="MobiDB-lite"/>
    </source>
</evidence>
<protein>
    <submittedName>
        <fullName evidence="2">Uncharacterized protein</fullName>
    </submittedName>
</protein>
<sequence>MSGFRARRRRTLPPGRPGGSTPVQAARPLGARPQATPRPPATPGFLVPRPPATPGDPAARHLARLAPRPPQPAMSVAPRCTARGGWRAQARTRIILASIPLGGTTVSPAASIPASAASPICRRLHVLPRPDVDGVSSFSDLTQARKVFDRMSNRQDEPFLQRLLSWKIPTISTNFGVQNRRPTSTAGSVSPSIYYEHKTPKKADVSTAEAQDCPRNHQCWHRNCSCSENIDIAVLFLLQQTEQMNRAVNELDSIHFSIKKASQLVKENTRPFQDNMTCHDNLHFSNSVESWFEVHIQVHVSF</sequence>
<feature type="compositionally biased region" description="Pro residues" evidence="1">
    <location>
        <begin position="36"/>
        <end position="54"/>
    </location>
</feature>
<feature type="region of interest" description="Disordered" evidence="1">
    <location>
        <begin position="1"/>
        <end position="60"/>
    </location>
</feature>
<evidence type="ECO:0000313" key="2">
    <source>
        <dbReference type="EMBL" id="WVZ85338.1"/>
    </source>
</evidence>